<gene>
    <name evidence="3" type="ordered locus">Sinac_6554</name>
</gene>
<dbReference type="OrthoDB" id="231083at2"/>
<dbReference type="STRING" id="886293.Sinac_6554"/>
<protein>
    <recommendedName>
        <fullName evidence="5">ABC-type transport system involved in multi-copper enzyme maturation, permease component</fullName>
    </recommendedName>
</protein>
<feature type="transmembrane region" description="Helical" evidence="2">
    <location>
        <begin position="152"/>
        <end position="172"/>
    </location>
</feature>
<evidence type="ECO:0000313" key="3">
    <source>
        <dbReference type="EMBL" id="AGA30629.1"/>
    </source>
</evidence>
<proteinExistence type="predicted"/>
<feature type="transmembrane region" description="Helical" evidence="2">
    <location>
        <begin position="122"/>
        <end position="140"/>
    </location>
</feature>
<dbReference type="KEGG" id="saci:Sinac_6554"/>
<organism evidence="3 4">
    <name type="scientific">Singulisphaera acidiphila (strain ATCC BAA-1392 / DSM 18658 / VKM B-2454 / MOB10)</name>
    <dbReference type="NCBI Taxonomy" id="886293"/>
    <lineage>
        <taxon>Bacteria</taxon>
        <taxon>Pseudomonadati</taxon>
        <taxon>Planctomycetota</taxon>
        <taxon>Planctomycetia</taxon>
        <taxon>Isosphaerales</taxon>
        <taxon>Isosphaeraceae</taxon>
        <taxon>Singulisphaera</taxon>
    </lineage>
</organism>
<dbReference type="eggNOG" id="COG1277">
    <property type="taxonomic scope" value="Bacteria"/>
</dbReference>
<feature type="transmembrane region" description="Helical" evidence="2">
    <location>
        <begin position="686"/>
        <end position="706"/>
    </location>
</feature>
<dbReference type="AlphaFoldDB" id="L0DML7"/>
<feature type="transmembrane region" description="Helical" evidence="2">
    <location>
        <begin position="782"/>
        <end position="807"/>
    </location>
</feature>
<name>L0DML7_SINAD</name>
<dbReference type="RefSeq" id="WP_015249712.1">
    <property type="nucleotide sequence ID" value="NC_019892.1"/>
</dbReference>
<keyword evidence="1" id="KW-0175">Coiled coil</keyword>
<evidence type="ECO:0000256" key="1">
    <source>
        <dbReference type="SAM" id="Coils"/>
    </source>
</evidence>
<dbReference type="HOGENOM" id="CLU_346781_0_0_0"/>
<feature type="transmembrane region" description="Helical" evidence="2">
    <location>
        <begin position="277"/>
        <end position="301"/>
    </location>
</feature>
<feature type="transmembrane region" description="Helical" evidence="2">
    <location>
        <begin position="81"/>
        <end position="102"/>
    </location>
</feature>
<dbReference type="PANTHER" id="PTHR43471">
    <property type="entry name" value="ABC TRANSPORTER PERMEASE"/>
    <property type="match status" value="1"/>
</dbReference>
<reference evidence="3 4" key="1">
    <citation type="submission" date="2012-02" db="EMBL/GenBank/DDBJ databases">
        <title>Complete sequence of chromosome of Singulisphaera acidiphila DSM 18658.</title>
        <authorList>
            <consortium name="US DOE Joint Genome Institute (JGI-PGF)"/>
            <person name="Lucas S."/>
            <person name="Copeland A."/>
            <person name="Lapidus A."/>
            <person name="Glavina del Rio T."/>
            <person name="Dalin E."/>
            <person name="Tice H."/>
            <person name="Bruce D."/>
            <person name="Goodwin L."/>
            <person name="Pitluck S."/>
            <person name="Peters L."/>
            <person name="Ovchinnikova G."/>
            <person name="Chertkov O."/>
            <person name="Kyrpides N."/>
            <person name="Mavromatis K."/>
            <person name="Ivanova N."/>
            <person name="Brettin T."/>
            <person name="Detter J.C."/>
            <person name="Han C."/>
            <person name="Larimer F."/>
            <person name="Land M."/>
            <person name="Hauser L."/>
            <person name="Markowitz V."/>
            <person name="Cheng J.-F."/>
            <person name="Hugenholtz P."/>
            <person name="Woyke T."/>
            <person name="Wu D."/>
            <person name="Tindall B."/>
            <person name="Pomrenke H."/>
            <person name="Brambilla E."/>
            <person name="Klenk H.-P."/>
            <person name="Eisen J.A."/>
        </authorList>
    </citation>
    <scope>NUCLEOTIDE SEQUENCE [LARGE SCALE GENOMIC DNA]</scope>
    <source>
        <strain evidence="4">ATCC BAA-1392 / DSM 18658 / VKM B-2454 / MOB10</strain>
    </source>
</reference>
<keyword evidence="2" id="KW-0472">Membrane</keyword>
<evidence type="ECO:0000256" key="2">
    <source>
        <dbReference type="SAM" id="Phobius"/>
    </source>
</evidence>
<keyword evidence="2" id="KW-1133">Transmembrane helix</keyword>
<feature type="transmembrane region" description="Helical" evidence="2">
    <location>
        <begin position="245"/>
        <end position="265"/>
    </location>
</feature>
<keyword evidence="4" id="KW-1185">Reference proteome</keyword>
<sequence length="814" mass="89454">MSVLLSLPVLWSQVLLPGVPERWRAVMLWLLLLGEPGFTQPGLIGGLITWIKIISLFCLLGWVVSWVSIALKERTAARGNWLDIVALVALLGCLAAMVFHVMQSTGRITQVYKVGPIPAATLLALICGVLIFLWVEATLWRTISKLGRAGDLAVLAGVHVALLVGLGVGLILQQASLKMPAMEGQTAATWQEGITYGARLSATYMGYVVLLRVIAIVFREVIAVRFRRIYSIALLTVTESNRRMWAPYVVVTVFLVVLAFTHWFLTPPRPAEMGRLFVGTLSLLCSLLLTVMVTLLTPLSLPTDIQQQTIYTVVSKPVRRIELIWGRMLGFMTIVTVLVLIFGGISLLYLKRTVGGTIAATEARAVKEAKRKNFAQANHLKEEAAQLRVRMSAREPVLGSLTFLDSKGTHHLQGIDVGQEQTRRSHIEGATPASAIWQYGVLRDPYDAQLVLDRRIPVDRLLTPDSIEAWLDRAELLKTQIAGAEQSQASGQLTPAEAQRQTAALARDRDELKNVESAYAKMKSEADDFQNRARTAEKGGQATEAEAFRKQAAALHSPPVPIEMTFNVYRTTKGRIGDPVLAEMVVTNPHSSQKPIVKIFPIREYYTNVEYLPAEILAGSRGDLRVEIRCLSPTQYLGMAENDLFIRATAGQFGPNYMKGLFGIWLQAMVLTAIGVFAGTFLSWPVALLTTIAFFVAGQVAFAFLVDLSRQSLLGGGPFESLIRLLTHDNQMSELAPTLAVVTAKTFDSIVMPVMSRLVYIVPNFSALDVSNTVADGFEVRWSLLAANLLLALAYALPFSIAGYFILKNREVAA</sequence>
<feature type="transmembrane region" description="Helical" evidence="2">
    <location>
        <begin position="329"/>
        <end position="350"/>
    </location>
</feature>
<dbReference type="PANTHER" id="PTHR43471:SF10">
    <property type="entry name" value="SLL1107 PROTEIN"/>
    <property type="match status" value="1"/>
</dbReference>
<accession>L0DML7</accession>
<evidence type="ECO:0000313" key="4">
    <source>
        <dbReference type="Proteomes" id="UP000010798"/>
    </source>
</evidence>
<dbReference type="Proteomes" id="UP000010798">
    <property type="component" value="Chromosome"/>
</dbReference>
<evidence type="ECO:0008006" key="5">
    <source>
        <dbReference type="Google" id="ProtNLM"/>
    </source>
</evidence>
<feature type="transmembrane region" description="Helical" evidence="2">
    <location>
        <begin position="660"/>
        <end position="679"/>
    </location>
</feature>
<feature type="transmembrane region" description="Helical" evidence="2">
    <location>
        <begin position="44"/>
        <end position="69"/>
    </location>
</feature>
<dbReference type="EMBL" id="CP003364">
    <property type="protein sequence ID" value="AGA30629.1"/>
    <property type="molecule type" value="Genomic_DNA"/>
</dbReference>
<keyword evidence="2" id="KW-0812">Transmembrane</keyword>
<feature type="coiled-coil region" evidence="1">
    <location>
        <begin position="467"/>
        <end position="539"/>
    </location>
</feature>
<feature type="transmembrane region" description="Helical" evidence="2">
    <location>
        <begin position="204"/>
        <end position="224"/>
    </location>
</feature>